<gene>
    <name evidence="1" type="ORF">AB8998_31140</name>
</gene>
<dbReference type="Proteomes" id="UP001564760">
    <property type="component" value="Unassembled WGS sequence"/>
</dbReference>
<sequence>MNSFITWSPAVREVIGAERLATLCRDANEYVCVRCDKPGKATREPTNVIVNVGPGSLVVRLAHARCAASQIVHVDQPLTASPGGEDVVCRQLKWQLPSGLLAGLLIDHSGGLVGVHPTGDLEDPWTQALLEQGWQLIVDSEQPCQPISTGVLELNVQGKGRLMIDAPYGSRLPLLDQLPEFDPDWTQAALTRGFLKVWAGTVGMSDDYTQFGNEVDAAVRRGHLVGALVPVAQIV</sequence>
<proteinExistence type="predicted"/>
<comment type="caution">
    <text evidence="1">The sequence shown here is derived from an EMBL/GenBank/DDBJ whole genome shotgun (WGS) entry which is preliminary data.</text>
</comment>
<dbReference type="RefSeq" id="WP_369742129.1">
    <property type="nucleotide sequence ID" value="NZ_JBGEDP010000003.1"/>
</dbReference>
<reference evidence="1 2" key="1">
    <citation type="submission" date="2024-08" db="EMBL/GenBank/DDBJ databases">
        <title>Mycobacterium servetensis sp. nov., a novel rapid-growing mycobacterial species recovered from a human patient in Zaragoza, Spain.</title>
        <authorList>
            <person name="Tristancho-Baro A.I."/>
            <person name="Buenestado-Serrano S."/>
            <person name="Garcia De Viedma D."/>
            <person name="Milagro-Beamonte A."/>
            <person name="Burillo N."/>
            <person name="Sanz S."/>
            <person name="Lopez-Calleja A.I."/>
            <person name="Penas-Utrilla D."/>
            <person name="Guardingo M."/>
            <person name="Garcia M.J."/>
            <person name="Vinuelas-Bayon J."/>
        </authorList>
    </citation>
    <scope>NUCLEOTIDE SEQUENCE [LARGE SCALE GENOMIC DNA]</scope>
    <source>
        <strain evidence="2">HUMS_12744610</strain>
    </source>
</reference>
<dbReference type="EMBL" id="JBGEDP010000003">
    <property type="protein sequence ID" value="MEY8019105.1"/>
    <property type="molecule type" value="Genomic_DNA"/>
</dbReference>
<evidence type="ECO:0000313" key="2">
    <source>
        <dbReference type="Proteomes" id="UP001564760"/>
    </source>
</evidence>
<name>A0ABV4C9S3_9MYCO</name>
<organism evidence="1 2">
    <name type="scientific">Mycobacterium servetii</name>
    <dbReference type="NCBI Taxonomy" id="3237418"/>
    <lineage>
        <taxon>Bacteria</taxon>
        <taxon>Bacillati</taxon>
        <taxon>Actinomycetota</taxon>
        <taxon>Actinomycetes</taxon>
        <taxon>Mycobacteriales</taxon>
        <taxon>Mycobacteriaceae</taxon>
        <taxon>Mycobacterium</taxon>
    </lineage>
</organism>
<protein>
    <submittedName>
        <fullName evidence="1">Uncharacterized protein</fullName>
    </submittedName>
</protein>
<keyword evidence="2" id="KW-1185">Reference proteome</keyword>
<accession>A0ABV4C9S3</accession>
<evidence type="ECO:0000313" key="1">
    <source>
        <dbReference type="EMBL" id="MEY8019105.1"/>
    </source>
</evidence>